<keyword evidence="2" id="KW-1185">Reference proteome</keyword>
<dbReference type="AlphaFoldDB" id="A0A9W4DT53"/>
<dbReference type="EMBL" id="CAJSLV010000082">
    <property type="protein sequence ID" value="CAG6397259.1"/>
    <property type="molecule type" value="Genomic_DNA"/>
</dbReference>
<reference evidence="1" key="1">
    <citation type="submission" date="2021-05" db="EMBL/GenBank/DDBJ databases">
        <authorList>
            <person name="Arsene-Ploetze F."/>
        </authorList>
    </citation>
    <scope>NUCLEOTIDE SEQUENCE</scope>
    <source>
        <strain evidence="1">DSM 42138</strain>
    </source>
</reference>
<organism evidence="1 2">
    <name type="scientific">Actinacidiphila cocklensis</name>
    <dbReference type="NCBI Taxonomy" id="887465"/>
    <lineage>
        <taxon>Bacteria</taxon>
        <taxon>Bacillati</taxon>
        <taxon>Actinomycetota</taxon>
        <taxon>Actinomycetes</taxon>
        <taxon>Kitasatosporales</taxon>
        <taxon>Streptomycetaceae</taxon>
        <taxon>Actinacidiphila</taxon>
    </lineage>
</organism>
<dbReference type="Proteomes" id="UP001152519">
    <property type="component" value="Unassembled WGS sequence"/>
</dbReference>
<proteinExistence type="predicted"/>
<sequence length="59" mass="6554">MGVLPGAGTRLRASPRAAYICDPPRPVGRMRPPISGRLGTFPYDFWRRRVVGRTCARSP</sequence>
<comment type="caution">
    <text evidence="1">The sequence shown here is derived from an EMBL/GenBank/DDBJ whole genome shotgun (WGS) entry which is preliminary data.</text>
</comment>
<evidence type="ECO:0000313" key="1">
    <source>
        <dbReference type="EMBL" id="CAG6397259.1"/>
    </source>
</evidence>
<accession>A0A9W4DT53</accession>
<evidence type="ECO:0000313" key="2">
    <source>
        <dbReference type="Proteomes" id="UP001152519"/>
    </source>
</evidence>
<name>A0A9W4DT53_9ACTN</name>
<protein>
    <submittedName>
        <fullName evidence="1">Uncharacterized protein</fullName>
    </submittedName>
</protein>
<gene>
    <name evidence="1" type="ORF">SCOCK_500046</name>
</gene>